<gene>
    <name evidence="2" type="ORF">JKL49_05480</name>
</gene>
<evidence type="ECO:0000256" key="1">
    <source>
        <dbReference type="SAM" id="MobiDB-lite"/>
    </source>
</evidence>
<reference evidence="2" key="1">
    <citation type="submission" date="2021-01" db="EMBL/GenBank/DDBJ databases">
        <title>Genome sequence of Phenylobacterium sp. 20VBR1 isolated from a valley glaceir, Ny-Alesund, Svalbard.</title>
        <authorList>
            <person name="Thomas F.A."/>
            <person name="Krishnan K.P."/>
            <person name="Sinha R.K."/>
        </authorList>
    </citation>
    <scope>NUCLEOTIDE SEQUENCE</scope>
    <source>
        <strain evidence="2">20VBR1</strain>
    </source>
</reference>
<dbReference type="SUPFAM" id="SSF56112">
    <property type="entry name" value="Protein kinase-like (PK-like)"/>
    <property type="match status" value="1"/>
</dbReference>
<proteinExistence type="predicted"/>
<accession>A0A974P5I4</accession>
<name>A0A974P5I4_9CAUL</name>
<sequence>MAADPAGPAPADPRAPAARRGGRGLSWPWSILPWMPGGPAHLDPLTADQAPVLAGFLKALHQPAPTDAPHNPHRGVPLNDRLDYLTPRIDRLAAETNLITPRIREVWARALAAPSTSRRPGCTATPTPATCCRRTAS</sequence>
<organism evidence="2">
    <name type="scientific">Phenylobacterium glaciei</name>
    <dbReference type="NCBI Taxonomy" id="2803784"/>
    <lineage>
        <taxon>Bacteria</taxon>
        <taxon>Pseudomonadati</taxon>
        <taxon>Pseudomonadota</taxon>
        <taxon>Alphaproteobacteria</taxon>
        <taxon>Caulobacterales</taxon>
        <taxon>Caulobacteraceae</taxon>
        <taxon>Phenylobacterium</taxon>
    </lineage>
</organism>
<protein>
    <submittedName>
        <fullName evidence="2">Uncharacterized protein</fullName>
    </submittedName>
</protein>
<dbReference type="EMBL" id="CP068570">
    <property type="protein sequence ID" value="QQZ50790.1"/>
    <property type="molecule type" value="Genomic_DNA"/>
</dbReference>
<dbReference type="AlphaFoldDB" id="A0A974P5I4"/>
<dbReference type="InterPro" id="IPR011009">
    <property type="entry name" value="Kinase-like_dom_sf"/>
</dbReference>
<feature type="region of interest" description="Disordered" evidence="1">
    <location>
        <begin position="1"/>
        <end position="22"/>
    </location>
</feature>
<evidence type="ECO:0000313" key="2">
    <source>
        <dbReference type="EMBL" id="QQZ50790.1"/>
    </source>
</evidence>